<evidence type="ECO:0000313" key="3">
    <source>
        <dbReference type="EMBL" id="PYF09700.1"/>
    </source>
</evidence>
<evidence type="ECO:0000313" key="4">
    <source>
        <dbReference type="Proteomes" id="UP000247727"/>
    </source>
</evidence>
<dbReference type="RefSeq" id="WP_110805815.1">
    <property type="nucleotide sequence ID" value="NZ_QJTK01000007.1"/>
</dbReference>
<comment type="caution">
    <text evidence="3">The sequence shown here is derived from an EMBL/GenBank/DDBJ whole genome shotgun (WGS) entry which is preliminary data.</text>
</comment>
<feature type="compositionally biased region" description="Acidic residues" evidence="1">
    <location>
        <begin position="65"/>
        <end position="74"/>
    </location>
</feature>
<reference evidence="3 4" key="1">
    <citation type="submission" date="2018-06" db="EMBL/GenBank/DDBJ databases">
        <title>Genomic Encyclopedia of Type Strains, Phase III (KMG-III): the genomes of soil and plant-associated and newly described type strains.</title>
        <authorList>
            <person name="Whitman W."/>
        </authorList>
    </citation>
    <scope>NUCLEOTIDE SEQUENCE [LARGE SCALE GENOMIC DNA]</scope>
    <source>
        <strain evidence="3 4">JA737</strain>
    </source>
</reference>
<evidence type="ECO:0000256" key="1">
    <source>
        <dbReference type="SAM" id="MobiDB-lite"/>
    </source>
</evidence>
<keyword evidence="2" id="KW-0732">Signal</keyword>
<organism evidence="3 4">
    <name type="scientific">Rhodobacter viridis</name>
    <dbReference type="NCBI Taxonomy" id="1054202"/>
    <lineage>
        <taxon>Bacteria</taxon>
        <taxon>Pseudomonadati</taxon>
        <taxon>Pseudomonadota</taxon>
        <taxon>Alphaproteobacteria</taxon>
        <taxon>Rhodobacterales</taxon>
        <taxon>Rhodobacter group</taxon>
        <taxon>Rhodobacter</taxon>
    </lineage>
</organism>
<dbReference type="OrthoDB" id="8455168at2"/>
<feature type="compositionally biased region" description="Low complexity" evidence="1">
    <location>
        <begin position="49"/>
        <end position="60"/>
    </location>
</feature>
<proteinExistence type="predicted"/>
<keyword evidence="4" id="KW-1185">Reference proteome</keyword>
<name>A0A318U5M0_9RHOB</name>
<evidence type="ECO:0008006" key="5">
    <source>
        <dbReference type="Google" id="ProtNLM"/>
    </source>
</evidence>
<feature type="region of interest" description="Disordered" evidence="1">
    <location>
        <begin position="49"/>
        <end position="136"/>
    </location>
</feature>
<feature type="signal peptide" evidence="2">
    <location>
        <begin position="1"/>
        <end position="24"/>
    </location>
</feature>
<dbReference type="AlphaFoldDB" id="A0A318U5M0"/>
<sequence length="136" mass="13372">MKSSLPLIALAALLSSAVVGALSAAPIDSPLFAGNTAAALATSKVATPAEAAAPSAQPVQLADNDHDDDDDDDGFFGWFGHHGKHGHHGDDDGDHGGQNCPAGATNCASAPQAAGTVAPPSNGLFAPGAKPQVQSN</sequence>
<feature type="chain" id="PRO_5016255604" description="Pentapeptide MXKDX repeat protein" evidence="2">
    <location>
        <begin position="25"/>
        <end position="136"/>
    </location>
</feature>
<dbReference type="Proteomes" id="UP000247727">
    <property type="component" value="Unassembled WGS sequence"/>
</dbReference>
<protein>
    <recommendedName>
        <fullName evidence="5">Pentapeptide MXKDX repeat protein</fullName>
    </recommendedName>
</protein>
<evidence type="ECO:0000256" key="2">
    <source>
        <dbReference type="SAM" id="SignalP"/>
    </source>
</evidence>
<accession>A0A318U5M0</accession>
<dbReference type="EMBL" id="QJTK01000007">
    <property type="protein sequence ID" value="PYF09700.1"/>
    <property type="molecule type" value="Genomic_DNA"/>
</dbReference>
<gene>
    <name evidence="3" type="ORF">C8J30_10770</name>
</gene>